<evidence type="ECO:0000313" key="4">
    <source>
        <dbReference type="Proteomes" id="UP001642484"/>
    </source>
</evidence>
<organism evidence="3 4">
    <name type="scientific">Durusdinium trenchii</name>
    <dbReference type="NCBI Taxonomy" id="1381693"/>
    <lineage>
        <taxon>Eukaryota</taxon>
        <taxon>Sar</taxon>
        <taxon>Alveolata</taxon>
        <taxon>Dinophyceae</taxon>
        <taxon>Suessiales</taxon>
        <taxon>Symbiodiniaceae</taxon>
        <taxon>Durusdinium</taxon>
    </lineage>
</organism>
<evidence type="ECO:0000256" key="2">
    <source>
        <dbReference type="SAM" id="MobiDB-lite"/>
    </source>
</evidence>
<keyword evidence="4" id="KW-1185">Reference proteome</keyword>
<evidence type="ECO:0000313" key="3">
    <source>
        <dbReference type="EMBL" id="CAK9116410.1"/>
    </source>
</evidence>
<keyword evidence="1" id="KW-0175">Coiled coil</keyword>
<feature type="region of interest" description="Disordered" evidence="2">
    <location>
        <begin position="291"/>
        <end position="333"/>
    </location>
</feature>
<feature type="coiled-coil region" evidence="1">
    <location>
        <begin position="83"/>
        <end position="117"/>
    </location>
</feature>
<proteinExistence type="predicted"/>
<dbReference type="EMBL" id="CAXAMN010028384">
    <property type="protein sequence ID" value="CAK9116410.1"/>
    <property type="molecule type" value="Genomic_DNA"/>
</dbReference>
<gene>
    <name evidence="3" type="ORF">CCMP2556_LOCUS54002</name>
</gene>
<evidence type="ECO:0000256" key="1">
    <source>
        <dbReference type="SAM" id="Coils"/>
    </source>
</evidence>
<accession>A0ABP0SVD9</accession>
<feature type="coiled-coil region" evidence="1">
    <location>
        <begin position="150"/>
        <end position="188"/>
    </location>
</feature>
<protein>
    <submittedName>
        <fullName evidence="3">Uncharacterized protein</fullName>
    </submittedName>
</protein>
<name>A0ABP0SVD9_9DINO</name>
<dbReference type="Proteomes" id="UP001642484">
    <property type="component" value="Unassembled WGS sequence"/>
</dbReference>
<sequence length="420" mass="46390">MTQAAYKRQRLQILKSSVLWPRSNCAMEAPEESEADPSAVSAYAEWLVNCLTESRQREEILSKEVTAVREAAAVGATALVELRGAVQAQLDSIARKLQSLQQELESTKLELAEVVIAKEEDGLELKQEVEVLRKNVETQKGLQHTQESHIDALEKKLLEASEREAQFKQHLEAKVVAAEDRVQKAEGVQSQLSQRVEECVVESKMNSLFEMFDKSMKAQLAELRQAQVDLEIMQQRSAQFKEEGVRRIVGMVEEHDRKLLGLDQRLSVLEETQQRTDQDLEQMRAEIQDNVQEKDKEALTTPKQGSVKIPSDTESRHASAGRGIAKAEPHTPASISAPVPSVMTMGVTPPTAPAAPTPAPAPAPATMPLTLVAPQNMVPTFTTESWRYSQAPQPQSIWAVSAGTGSVRRLSVMGTHTTYG</sequence>
<reference evidence="3 4" key="1">
    <citation type="submission" date="2024-02" db="EMBL/GenBank/DDBJ databases">
        <authorList>
            <person name="Chen Y."/>
            <person name="Shah S."/>
            <person name="Dougan E. K."/>
            <person name="Thang M."/>
            <person name="Chan C."/>
        </authorList>
    </citation>
    <scope>NUCLEOTIDE SEQUENCE [LARGE SCALE GENOMIC DNA]</scope>
</reference>
<comment type="caution">
    <text evidence="3">The sequence shown here is derived from an EMBL/GenBank/DDBJ whole genome shotgun (WGS) entry which is preliminary data.</text>
</comment>